<dbReference type="EnsemblProtists" id="PYU1_T010799">
    <property type="protein sequence ID" value="PYU1_T010799"/>
    <property type="gene ID" value="PYU1_G010776"/>
</dbReference>
<evidence type="ECO:0000256" key="1">
    <source>
        <dbReference type="SAM" id="MobiDB-lite"/>
    </source>
</evidence>
<keyword evidence="2" id="KW-0472">Membrane</keyword>
<keyword evidence="4" id="KW-1185">Reference proteome</keyword>
<evidence type="ECO:0000256" key="2">
    <source>
        <dbReference type="SAM" id="Phobius"/>
    </source>
</evidence>
<protein>
    <submittedName>
        <fullName evidence="3">Uncharacterized protein</fullName>
    </submittedName>
</protein>
<reference evidence="3" key="3">
    <citation type="submission" date="2015-02" db="UniProtKB">
        <authorList>
            <consortium name="EnsemblProtists"/>
        </authorList>
    </citation>
    <scope>IDENTIFICATION</scope>
    <source>
        <strain evidence="3">DAOM BR144</strain>
    </source>
</reference>
<keyword evidence="2" id="KW-0812">Transmembrane</keyword>
<reference evidence="4" key="2">
    <citation type="submission" date="2010-04" db="EMBL/GenBank/DDBJ databases">
        <authorList>
            <person name="Buell R."/>
            <person name="Hamilton J."/>
            <person name="Hostetler J."/>
        </authorList>
    </citation>
    <scope>NUCLEOTIDE SEQUENCE [LARGE SCALE GENOMIC DNA]</scope>
    <source>
        <strain evidence="4">DAOM:BR144</strain>
    </source>
</reference>
<accession>K3X0Q0</accession>
<evidence type="ECO:0000313" key="4">
    <source>
        <dbReference type="Proteomes" id="UP000019132"/>
    </source>
</evidence>
<proteinExistence type="predicted"/>
<dbReference type="AlphaFoldDB" id="K3X0Q0"/>
<sequence>MASANSTTSGSSDGSSSADAADAAVTTASSPPARTYTVAPKLEPYNSYDTCAWYEQSQCYMPRSCYDCINVALRRDECVVDPMGLCVSITNYKHTLAAAGNVSNPDVDGYYPSANYTYCSINDNTCNACRARWRQVFDSTGAAPELEMCRGADGCICLSICEMPNRKQQIISSRCSSFGMMAAPSKLIMTMYLGAAVIGLLLLTLLMFKAWERKKREDARTEARRERRERRRNRLPPSGPQLSLTGWNSLRDKLLETELVGDDTLPRDGVRNQINKQRGNARLTMVISHASDSSSSRTTSASSGADMIVVPTIVPTVQPKRSAYYDLKTCDQSRCSAPRCCESCINVIVPGKQCSVDGWGTCATLDESIQGEFNTVSDPIDPRFGGYFPAANFTYCSNSDTTCAQCKGQWLRENQWRDMSSLLVCRGESGCICIARTPRAAKWRRGGCSVESNGVGYASGRHTARS</sequence>
<keyword evidence="2" id="KW-1133">Transmembrane helix</keyword>
<evidence type="ECO:0000313" key="3">
    <source>
        <dbReference type="EnsemblProtists" id="PYU1_T010799"/>
    </source>
</evidence>
<dbReference type="Proteomes" id="UP000019132">
    <property type="component" value="Unassembled WGS sequence"/>
</dbReference>
<feature type="compositionally biased region" description="Basic and acidic residues" evidence="1">
    <location>
        <begin position="217"/>
        <end position="226"/>
    </location>
</feature>
<reference evidence="4" key="1">
    <citation type="journal article" date="2010" name="Genome Biol.">
        <title>Genome sequence of the necrotrophic plant pathogen Pythium ultimum reveals original pathogenicity mechanisms and effector repertoire.</title>
        <authorList>
            <person name="Levesque C.A."/>
            <person name="Brouwer H."/>
            <person name="Cano L."/>
            <person name="Hamilton J.P."/>
            <person name="Holt C."/>
            <person name="Huitema E."/>
            <person name="Raffaele S."/>
            <person name="Robideau G.P."/>
            <person name="Thines M."/>
            <person name="Win J."/>
            <person name="Zerillo M.M."/>
            <person name="Beakes G.W."/>
            <person name="Boore J.L."/>
            <person name="Busam D."/>
            <person name="Dumas B."/>
            <person name="Ferriera S."/>
            <person name="Fuerstenberg S.I."/>
            <person name="Gachon C.M."/>
            <person name="Gaulin E."/>
            <person name="Govers F."/>
            <person name="Grenville-Briggs L."/>
            <person name="Horner N."/>
            <person name="Hostetler J."/>
            <person name="Jiang R.H."/>
            <person name="Johnson J."/>
            <person name="Krajaejun T."/>
            <person name="Lin H."/>
            <person name="Meijer H.J."/>
            <person name="Moore B."/>
            <person name="Morris P."/>
            <person name="Phuntmart V."/>
            <person name="Puiu D."/>
            <person name="Shetty J."/>
            <person name="Stajich J.E."/>
            <person name="Tripathy S."/>
            <person name="Wawra S."/>
            <person name="van West P."/>
            <person name="Whitty B.R."/>
            <person name="Coutinho P.M."/>
            <person name="Henrissat B."/>
            <person name="Martin F."/>
            <person name="Thomas P.D."/>
            <person name="Tyler B.M."/>
            <person name="De Vries R.P."/>
            <person name="Kamoun S."/>
            <person name="Yandell M."/>
            <person name="Tisserat N."/>
            <person name="Buell C.R."/>
        </authorList>
    </citation>
    <scope>NUCLEOTIDE SEQUENCE</scope>
    <source>
        <strain evidence="4">DAOM:BR144</strain>
    </source>
</reference>
<dbReference type="eggNOG" id="ENOG502SM7Q">
    <property type="taxonomic scope" value="Eukaryota"/>
</dbReference>
<feature type="transmembrane region" description="Helical" evidence="2">
    <location>
        <begin position="187"/>
        <end position="208"/>
    </location>
</feature>
<dbReference type="HOGENOM" id="CLU_616071_0_0_1"/>
<dbReference type="InParanoid" id="K3X0Q0"/>
<feature type="region of interest" description="Disordered" evidence="1">
    <location>
        <begin position="1"/>
        <end position="26"/>
    </location>
</feature>
<dbReference type="VEuPathDB" id="FungiDB:PYU1_G010776"/>
<organism evidence="3 4">
    <name type="scientific">Globisporangium ultimum (strain ATCC 200006 / CBS 805.95 / DAOM BR144)</name>
    <name type="common">Pythium ultimum</name>
    <dbReference type="NCBI Taxonomy" id="431595"/>
    <lineage>
        <taxon>Eukaryota</taxon>
        <taxon>Sar</taxon>
        <taxon>Stramenopiles</taxon>
        <taxon>Oomycota</taxon>
        <taxon>Peronosporomycetes</taxon>
        <taxon>Pythiales</taxon>
        <taxon>Pythiaceae</taxon>
        <taxon>Globisporangium</taxon>
    </lineage>
</organism>
<dbReference type="EMBL" id="GL376592">
    <property type="status" value="NOT_ANNOTATED_CDS"/>
    <property type="molecule type" value="Genomic_DNA"/>
</dbReference>
<feature type="region of interest" description="Disordered" evidence="1">
    <location>
        <begin position="217"/>
        <end position="245"/>
    </location>
</feature>
<name>K3X0Q0_GLOUD</name>